<dbReference type="STRING" id="34475.A0A4Y9Z044"/>
<gene>
    <name evidence="1" type="ORF">EVJ58_g1722</name>
</gene>
<evidence type="ECO:0000313" key="2">
    <source>
        <dbReference type="Proteomes" id="UP000298390"/>
    </source>
</evidence>
<proteinExistence type="predicted"/>
<protein>
    <recommendedName>
        <fullName evidence="3">F-box domain-containing protein</fullName>
    </recommendedName>
</protein>
<evidence type="ECO:0000313" key="1">
    <source>
        <dbReference type="EMBL" id="TFY67288.1"/>
    </source>
</evidence>
<name>A0A4Y9Z044_9APHY</name>
<reference evidence="1 2" key="1">
    <citation type="submission" date="2019-01" db="EMBL/GenBank/DDBJ databases">
        <title>Genome sequencing of the rare red list fungi Fomitopsis rosea.</title>
        <authorList>
            <person name="Buettner E."/>
            <person name="Kellner H."/>
        </authorList>
    </citation>
    <scope>NUCLEOTIDE SEQUENCE [LARGE SCALE GENOMIC DNA]</scope>
    <source>
        <strain evidence="1 2">DSM 105464</strain>
    </source>
</reference>
<dbReference type="AlphaFoldDB" id="A0A4Y9Z044"/>
<dbReference type="Proteomes" id="UP000298390">
    <property type="component" value="Unassembled WGS sequence"/>
</dbReference>
<accession>A0A4Y9Z044</accession>
<organism evidence="1 2">
    <name type="scientific">Rhodofomes roseus</name>
    <dbReference type="NCBI Taxonomy" id="34475"/>
    <lineage>
        <taxon>Eukaryota</taxon>
        <taxon>Fungi</taxon>
        <taxon>Dikarya</taxon>
        <taxon>Basidiomycota</taxon>
        <taxon>Agaricomycotina</taxon>
        <taxon>Agaricomycetes</taxon>
        <taxon>Polyporales</taxon>
        <taxon>Rhodofomes</taxon>
    </lineage>
</organism>
<comment type="caution">
    <text evidence="1">The sequence shown here is derived from an EMBL/GenBank/DDBJ whole genome shotgun (WGS) entry which is preliminary data.</text>
</comment>
<sequence length="443" mass="49906">MREPKHASAAPATYFLSYSPADVGRRLMPPKSPQVKQSSWSARLPPELRHLVAEFLSNDTHSLSSLGLASRSWVAPAQVTLFRFVRLLGSYRYRQFESILDEAPEIAAYIYGLAIICDPTFTWMDQDAPRILLRLRHVEELSIRNWCATLMTDDTRHNLRRCFPNVKVVHMQDVAFAGNDFAVMLCAIPRLARLHLHDVHWSFRQRPLVAARPLGDNRIDTLYFHGTSPLVLGWLAKDGPIGSRLRALHVAWEHPSLEHATLACNIRTLKGCLVLSDWLAPPVEDACPPLLDFTLAYSTRLRSLHLKIESPDGRSLLVNWIPALLDSVHTKYIREVLLELRFADLEYMLWNETDEQLAKLLAAQSALSVIFHISRVDDLKIGAAQVREQIVNGLPYVAATNRLAVECKDSSNNADWLPSLPYCNIPEPATNGDSQCCEIVQGA</sequence>
<evidence type="ECO:0008006" key="3">
    <source>
        <dbReference type="Google" id="ProtNLM"/>
    </source>
</evidence>
<dbReference type="EMBL" id="SEKV01000058">
    <property type="protein sequence ID" value="TFY67288.1"/>
    <property type="molecule type" value="Genomic_DNA"/>
</dbReference>